<dbReference type="Proteomes" id="UP001237642">
    <property type="component" value="Unassembled WGS sequence"/>
</dbReference>
<protein>
    <submittedName>
        <fullName evidence="2">Uncharacterized protein</fullName>
    </submittedName>
</protein>
<organism evidence="2 3">
    <name type="scientific">Heracleum sosnowskyi</name>
    <dbReference type="NCBI Taxonomy" id="360622"/>
    <lineage>
        <taxon>Eukaryota</taxon>
        <taxon>Viridiplantae</taxon>
        <taxon>Streptophyta</taxon>
        <taxon>Embryophyta</taxon>
        <taxon>Tracheophyta</taxon>
        <taxon>Spermatophyta</taxon>
        <taxon>Magnoliopsida</taxon>
        <taxon>eudicotyledons</taxon>
        <taxon>Gunneridae</taxon>
        <taxon>Pentapetalae</taxon>
        <taxon>asterids</taxon>
        <taxon>campanulids</taxon>
        <taxon>Apiales</taxon>
        <taxon>Apiaceae</taxon>
        <taxon>Apioideae</taxon>
        <taxon>apioid superclade</taxon>
        <taxon>Tordylieae</taxon>
        <taxon>Tordyliinae</taxon>
        <taxon>Heracleum</taxon>
    </lineage>
</organism>
<evidence type="ECO:0000256" key="1">
    <source>
        <dbReference type="SAM" id="MobiDB-lite"/>
    </source>
</evidence>
<dbReference type="AlphaFoldDB" id="A0AAD8HWB8"/>
<evidence type="ECO:0000313" key="2">
    <source>
        <dbReference type="EMBL" id="KAK1374677.1"/>
    </source>
</evidence>
<evidence type="ECO:0000313" key="3">
    <source>
        <dbReference type="Proteomes" id="UP001237642"/>
    </source>
</evidence>
<feature type="compositionally biased region" description="Acidic residues" evidence="1">
    <location>
        <begin position="1"/>
        <end position="11"/>
    </location>
</feature>
<proteinExistence type="predicted"/>
<comment type="caution">
    <text evidence="2">The sequence shown here is derived from an EMBL/GenBank/DDBJ whole genome shotgun (WGS) entry which is preliminary data.</text>
</comment>
<reference evidence="2" key="1">
    <citation type="submission" date="2023-02" db="EMBL/GenBank/DDBJ databases">
        <title>Genome of toxic invasive species Heracleum sosnowskyi carries increased number of genes despite the absence of recent whole-genome duplications.</title>
        <authorList>
            <person name="Schelkunov M."/>
            <person name="Shtratnikova V."/>
            <person name="Makarenko M."/>
            <person name="Klepikova A."/>
            <person name="Omelchenko D."/>
            <person name="Novikova G."/>
            <person name="Obukhova E."/>
            <person name="Bogdanov V."/>
            <person name="Penin A."/>
            <person name="Logacheva M."/>
        </authorList>
    </citation>
    <scope>NUCLEOTIDE SEQUENCE</scope>
    <source>
        <strain evidence="2">Hsosn_3</strain>
        <tissue evidence="2">Leaf</tissue>
    </source>
</reference>
<feature type="region of interest" description="Disordered" evidence="1">
    <location>
        <begin position="1"/>
        <end position="33"/>
    </location>
</feature>
<name>A0AAD8HWB8_9APIA</name>
<accession>A0AAD8HWB8</accession>
<keyword evidence="3" id="KW-1185">Reference proteome</keyword>
<reference evidence="2" key="2">
    <citation type="submission" date="2023-05" db="EMBL/GenBank/DDBJ databases">
        <authorList>
            <person name="Schelkunov M.I."/>
        </authorList>
    </citation>
    <scope>NUCLEOTIDE SEQUENCE</scope>
    <source>
        <strain evidence="2">Hsosn_3</strain>
        <tissue evidence="2">Leaf</tissue>
    </source>
</reference>
<dbReference type="EMBL" id="JAUIZM010000007">
    <property type="protein sequence ID" value="KAK1374677.1"/>
    <property type="molecule type" value="Genomic_DNA"/>
</dbReference>
<sequence>MQFDIPSEEVDQVLPNRPTDPTPVQEPKQSSANTVGFCNTIKKEKDRINHIWVVEATENSDYSLTYEHKRYIQLKHDVVASQKWAEVSSLTIEKLKQKVISIIGKRT</sequence>
<gene>
    <name evidence="2" type="ORF">POM88_030870</name>
</gene>